<dbReference type="Gene3D" id="3.40.50.510">
    <property type="entry name" value="Phosphotransferase system, mannose-type IIA component"/>
    <property type="match status" value="1"/>
</dbReference>
<dbReference type="InterPro" id="IPR004701">
    <property type="entry name" value="PTS_EIIA_man-typ"/>
</dbReference>
<organism evidence="4 5">
    <name type="scientific">Parafannyhessea umbonata</name>
    <dbReference type="NCBI Taxonomy" id="604330"/>
    <lineage>
        <taxon>Bacteria</taxon>
        <taxon>Bacillati</taxon>
        <taxon>Actinomycetota</taxon>
        <taxon>Coriobacteriia</taxon>
        <taxon>Coriobacteriales</taxon>
        <taxon>Atopobiaceae</taxon>
        <taxon>Parafannyhessea</taxon>
    </lineage>
</organism>
<reference evidence="4 5" key="1">
    <citation type="submission" date="2016-10" db="EMBL/GenBank/DDBJ databases">
        <authorList>
            <person name="Varghese N."/>
            <person name="Submissions S."/>
        </authorList>
    </citation>
    <scope>NUCLEOTIDE SEQUENCE [LARGE SCALE GENOMIC DNA]</scope>
    <source>
        <strain evidence="4 5">WCP15</strain>
    </source>
</reference>
<evidence type="ECO:0000256" key="2">
    <source>
        <dbReference type="SAM" id="MobiDB-lite"/>
    </source>
</evidence>
<dbReference type="InterPro" id="IPR036662">
    <property type="entry name" value="PTS_EIIA_man-typ_sf"/>
</dbReference>
<evidence type="ECO:0000313" key="4">
    <source>
        <dbReference type="EMBL" id="SEH43633.1"/>
    </source>
</evidence>
<comment type="caution">
    <text evidence="4">The sequence shown here is derived from an EMBL/GenBank/DDBJ whole genome shotgun (WGS) entry which is preliminary data.</text>
</comment>
<feature type="region of interest" description="Disordered" evidence="2">
    <location>
        <begin position="125"/>
        <end position="151"/>
    </location>
</feature>
<dbReference type="PANTHER" id="PTHR33799:SF1">
    <property type="entry name" value="PTS SYSTEM MANNOSE-SPECIFIC EIIAB COMPONENT-RELATED"/>
    <property type="match status" value="1"/>
</dbReference>
<name>A0A1H6IBR9_9ACTN</name>
<dbReference type="RefSeq" id="WP_159443986.1">
    <property type="nucleotide sequence ID" value="NZ_FNWT01000002.1"/>
</dbReference>
<evidence type="ECO:0000259" key="3">
    <source>
        <dbReference type="PROSITE" id="PS51096"/>
    </source>
</evidence>
<dbReference type="InterPro" id="IPR051471">
    <property type="entry name" value="Bacterial_PTS_sugar_comp"/>
</dbReference>
<keyword evidence="5" id="KW-1185">Reference proteome</keyword>
<evidence type="ECO:0000256" key="1">
    <source>
        <dbReference type="ARBA" id="ARBA00022679"/>
    </source>
</evidence>
<keyword evidence="1" id="KW-0808">Transferase</keyword>
<evidence type="ECO:0000313" key="5">
    <source>
        <dbReference type="Proteomes" id="UP000199135"/>
    </source>
</evidence>
<proteinExistence type="predicted"/>
<dbReference type="PANTHER" id="PTHR33799">
    <property type="entry name" value="PTS PERMEASE-RELATED-RELATED"/>
    <property type="match status" value="1"/>
</dbReference>
<gene>
    <name evidence="4" type="ORF">SAMN05216447_102163</name>
</gene>
<accession>A0A1H6IBR9</accession>
<dbReference type="EMBL" id="FNWT01000002">
    <property type="protein sequence ID" value="SEH43633.1"/>
    <property type="molecule type" value="Genomic_DNA"/>
</dbReference>
<dbReference type="Proteomes" id="UP000199135">
    <property type="component" value="Unassembled WGS sequence"/>
</dbReference>
<sequence length="151" mass="15787">MRKFLIVSHGRMASGIKSSVDVLTGDSSAITAVDSYLDESDYTQEVRSFLEGCAPDDEAIVFTDILGGSVFQRVVQEDLARSGVTHVTGTNLAVVLECLLTPDALTPQTVDGICQTAAGQLKRVEAPVPGSGADATSEKGKGSSADDDFFA</sequence>
<dbReference type="PROSITE" id="PS51096">
    <property type="entry name" value="PTS_EIIA_TYPE_4"/>
    <property type="match status" value="1"/>
</dbReference>
<dbReference type="Pfam" id="PF03610">
    <property type="entry name" value="EIIA-man"/>
    <property type="match status" value="1"/>
</dbReference>
<protein>
    <submittedName>
        <fullName evidence="4">Phosphotransferase system, mannose/fructose-specific component IIA</fullName>
    </submittedName>
</protein>
<feature type="domain" description="PTS EIIA type-4" evidence="3">
    <location>
        <begin position="1"/>
        <end position="136"/>
    </location>
</feature>
<dbReference type="SUPFAM" id="SSF53062">
    <property type="entry name" value="PTS system fructose IIA component-like"/>
    <property type="match status" value="1"/>
</dbReference>